<dbReference type="InterPro" id="IPR017907">
    <property type="entry name" value="Znf_RING_CS"/>
</dbReference>
<organism evidence="8">
    <name type="scientific">Scylla olivacea</name>
    <name type="common">Orange mud crab</name>
    <name type="synonym">Cancer olivacea</name>
    <dbReference type="NCBI Taxonomy" id="85551"/>
    <lineage>
        <taxon>Eukaryota</taxon>
        <taxon>Metazoa</taxon>
        <taxon>Ecdysozoa</taxon>
        <taxon>Arthropoda</taxon>
        <taxon>Crustacea</taxon>
        <taxon>Multicrustacea</taxon>
        <taxon>Malacostraca</taxon>
        <taxon>Eumalacostraca</taxon>
        <taxon>Eucarida</taxon>
        <taxon>Decapoda</taxon>
        <taxon>Pleocyemata</taxon>
        <taxon>Brachyura</taxon>
        <taxon>Eubrachyura</taxon>
        <taxon>Portunoidea</taxon>
        <taxon>Portunidae</taxon>
        <taxon>Portuninae</taxon>
        <taxon>Scylla</taxon>
    </lineage>
</organism>
<dbReference type="PANTHER" id="PTHR25462:SF229">
    <property type="entry name" value="TRANSCRIPTION INTERMEDIARY FACTOR 1-BETA"/>
    <property type="match status" value="1"/>
</dbReference>
<feature type="domain" description="RING-type" evidence="6">
    <location>
        <begin position="3"/>
        <end position="46"/>
    </location>
</feature>
<keyword evidence="1" id="KW-0479">Metal-binding</keyword>
<dbReference type="GO" id="GO:0008270">
    <property type="term" value="F:zinc ion binding"/>
    <property type="evidence" value="ECO:0007669"/>
    <property type="project" value="UniProtKB-KW"/>
</dbReference>
<dbReference type="InterPro" id="IPR013083">
    <property type="entry name" value="Znf_RING/FYVE/PHD"/>
</dbReference>
<dbReference type="SMART" id="SM00184">
    <property type="entry name" value="RING"/>
    <property type="match status" value="1"/>
</dbReference>
<dbReference type="Pfam" id="PF00643">
    <property type="entry name" value="zf-B_box"/>
    <property type="match status" value="1"/>
</dbReference>
<sequence length="598" mass="65154">MNCKKCHASFEKEGKDPLLLPSCGHTLCRNCLRLFIQHNGFKCPFCGKKQPPNLNLGDLLPNYAILEMMEGMNDEKECNGRKKGRHRSKGRTPKDRERSVIRSTTETECLEHEGVRLMYWCGPCGVAACGECVVEKHTGGDSSGGRRHQTVRINTALKMRRSEVEEIVIILMQTLEAAEKKHSNLIKSSPFISAARKLQTEVTAVMGKMRVVMSLLSRLIQKTEEGNAGLQQLRVELDELIQKTPPSGSAMGSVSEIMALLRHLKEIEEFRDGTVAKVLEETESLGKEDRMIFFGMASVHSAVLNQKAAVLCKQLVLCSGGCHLDVVGGGGLLGSLTWEQNKFHLHCLRLPSGPRRSTSDLVRCHALKWQVLQTQMQEVKEVFLDLAWGGQGQGAAGKERLYLKLCWFDSVSEASCRCFLHLVMGDDDDNSDGTTSLLGPLPGKILEVLGRAILLGTHSQKEGEGTGNKSTAACHPTASAVAPAVVDAGDLVCMKGRQGEGEAEFWLVTEGPTRIAKPPATCEVIGALLPAHKSLLAKLPSLKGMKVEDCGAIIANEKEARESAQSSSAAPSARVSPSVHTHNATKNNFDDLDSVFQK</sequence>
<keyword evidence="2 4" id="KW-0863">Zinc-finger</keyword>
<evidence type="ECO:0000256" key="2">
    <source>
        <dbReference type="ARBA" id="ARBA00022771"/>
    </source>
</evidence>
<dbReference type="GO" id="GO:0006513">
    <property type="term" value="P:protein monoubiquitination"/>
    <property type="evidence" value="ECO:0007669"/>
    <property type="project" value="TreeGrafter"/>
</dbReference>
<feature type="region of interest" description="Disordered" evidence="5">
    <location>
        <begin position="75"/>
        <end position="103"/>
    </location>
</feature>
<dbReference type="SUPFAM" id="SSF57845">
    <property type="entry name" value="B-box zinc-binding domain"/>
    <property type="match status" value="1"/>
</dbReference>
<evidence type="ECO:0008006" key="9">
    <source>
        <dbReference type="Google" id="ProtNLM"/>
    </source>
</evidence>
<feature type="compositionally biased region" description="Low complexity" evidence="5">
    <location>
        <begin position="563"/>
        <end position="579"/>
    </location>
</feature>
<dbReference type="PROSITE" id="PS50089">
    <property type="entry name" value="ZF_RING_2"/>
    <property type="match status" value="1"/>
</dbReference>
<reference evidence="8" key="1">
    <citation type="submission" date="2015-09" db="EMBL/GenBank/DDBJ databases">
        <title>Scylla olivacea transcriptome.</title>
        <authorList>
            <person name="Ikhwanuddin M."/>
        </authorList>
    </citation>
    <scope>NUCLEOTIDE SEQUENCE</scope>
</reference>
<evidence type="ECO:0000259" key="6">
    <source>
        <dbReference type="PROSITE" id="PS50089"/>
    </source>
</evidence>
<dbReference type="CDD" id="cd16449">
    <property type="entry name" value="RING-HC"/>
    <property type="match status" value="1"/>
</dbReference>
<dbReference type="Gene3D" id="3.30.40.10">
    <property type="entry name" value="Zinc/RING finger domain, C3HC4 (zinc finger)"/>
    <property type="match status" value="1"/>
</dbReference>
<dbReference type="PROSITE" id="PS00518">
    <property type="entry name" value="ZF_RING_1"/>
    <property type="match status" value="1"/>
</dbReference>
<dbReference type="SUPFAM" id="SSF57850">
    <property type="entry name" value="RING/U-box"/>
    <property type="match status" value="1"/>
</dbReference>
<evidence type="ECO:0000313" key="8">
    <source>
        <dbReference type="EMBL" id="JAI61401.1"/>
    </source>
</evidence>
<proteinExistence type="predicted"/>
<evidence type="ECO:0000256" key="1">
    <source>
        <dbReference type="ARBA" id="ARBA00022723"/>
    </source>
</evidence>
<evidence type="ECO:0000256" key="3">
    <source>
        <dbReference type="ARBA" id="ARBA00022833"/>
    </source>
</evidence>
<dbReference type="Gene3D" id="3.30.160.60">
    <property type="entry name" value="Classic Zinc Finger"/>
    <property type="match status" value="1"/>
</dbReference>
<name>A0A0P4W5Q2_SCYOL</name>
<dbReference type="EMBL" id="GDRN01085077">
    <property type="protein sequence ID" value="JAI61401.1"/>
    <property type="molecule type" value="Transcribed_RNA"/>
</dbReference>
<dbReference type="PROSITE" id="PS50119">
    <property type="entry name" value="ZF_BBOX"/>
    <property type="match status" value="1"/>
</dbReference>
<evidence type="ECO:0000256" key="4">
    <source>
        <dbReference type="PROSITE-ProRule" id="PRU00024"/>
    </source>
</evidence>
<dbReference type="GO" id="GO:0061630">
    <property type="term" value="F:ubiquitin protein ligase activity"/>
    <property type="evidence" value="ECO:0007669"/>
    <property type="project" value="TreeGrafter"/>
</dbReference>
<dbReference type="InterPro" id="IPR001841">
    <property type="entry name" value="Znf_RING"/>
</dbReference>
<keyword evidence="3" id="KW-0862">Zinc</keyword>
<evidence type="ECO:0000259" key="7">
    <source>
        <dbReference type="PROSITE" id="PS50119"/>
    </source>
</evidence>
<feature type="compositionally biased region" description="Basic residues" evidence="5">
    <location>
        <begin position="81"/>
        <end position="91"/>
    </location>
</feature>
<accession>A0A0P4W5Q2</accession>
<feature type="domain" description="B box-type" evidence="7">
    <location>
        <begin position="104"/>
        <end position="153"/>
    </location>
</feature>
<dbReference type="PANTHER" id="PTHR25462">
    <property type="entry name" value="BONUS, ISOFORM C-RELATED"/>
    <property type="match status" value="1"/>
</dbReference>
<dbReference type="InterPro" id="IPR047153">
    <property type="entry name" value="TRIM45/56/19-like"/>
</dbReference>
<dbReference type="AlphaFoldDB" id="A0A0P4W5Q2"/>
<protein>
    <recommendedName>
        <fullName evidence="9">RING-type domain-containing protein</fullName>
    </recommendedName>
</protein>
<dbReference type="Pfam" id="PF14634">
    <property type="entry name" value="zf-RING_5"/>
    <property type="match status" value="1"/>
</dbReference>
<dbReference type="InterPro" id="IPR000315">
    <property type="entry name" value="Znf_B-box"/>
</dbReference>
<feature type="region of interest" description="Disordered" evidence="5">
    <location>
        <begin position="558"/>
        <end position="598"/>
    </location>
</feature>
<evidence type="ECO:0000256" key="5">
    <source>
        <dbReference type="SAM" id="MobiDB-lite"/>
    </source>
</evidence>